<keyword evidence="9" id="KW-1185">Reference proteome</keyword>
<feature type="transmembrane region" description="Helical" evidence="7">
    <location>
        <begin position="75"/>
        <end position="97"/>
    </location>
</feature>
<dbReference type="Proteomes" id="UP000240212">
    <property type="component" value="Unassembled WGS sequence"/>
</dbReference>
<comment type="similarity">
    <text evidence="2">Belongs to the UPF0719 family.</text>
</comment>
<comment type="subcellular location">
    <subcellularLocation>
        <location evidence="1">Cell membrane</location>
        <topology evidence="1">Multi-pass membrane protein</topology>
    </subcellularLocation>
</comment>
<protein>
    <submittedName>
        <fullName evidence="8">DUF350 domain-containing protein</fullName>
    </submittedName>
</protein>
<dbReference type="STRING" id="1388748.GCA_000463155_03429"/>
<evidence type="ECO:0000256" key="5">
    <source>
        <dbReference type="ARBA" id="ARBA00022989"/>
    </source>
</evidence>
<dbReference type="AlphaFoldDB" id="A0A2P8VN41"/>
<feature type="transmembrane region" description="Helical" evidence="7">
    <location>
        <begin position="6"/>
        <end position="28"/>
    </location>
</feature>
<keyword evidence="5 7" id="KW-1133">Transmembrane helix</keyword>
<feature type="transmembrane region" description="Helical" evidence="7">
    <location>
        <begin position="109"/>
        <end position="128"/>
    </location>
</feature>
<sequence>MQTLHGLMAFAAYFFIGLAMINCFMFIYTRITPHDEFRLIKDNNSAAAVTLSGAIIGYVIPLASAAVNSVSIVDYLIWGAIALVVQLIIYGGMLMYMPKLSEKIINRNLAAGIFMGAASIAGGILNAACMTW</sequence>
<keyword evidence="6 7" id="KW-0472">Membrane</keyword>
<organism evidence="8 9">
    <name type="scientific">Siccibacter turicensis</name>
    <dbReference type="NCBI Taxonomy" id="357233"/>
    <lineage>
        <taxon>Bacteria</taxon>
        <taxon>Pseudomonadati</taxon>
        <taxon>Pseudomonadota</taxon>
        <taxon>Gammaproteobacteria</taxon>
        <taxon>Enterobacterales</taxon>
        <taxon>Enterobacteriaceae</taxon>
        <taxon>Siccibacter</taxon>
    </lineage>
</organism>
<dbReference type="InterPro" id="IPR007140">
    <property type="entry name" value="DUF350"/>
</dbReference>
<name>A0A2P8VN41_9ENTR</name>
<proteinExistence type="inferred from homology"/>
<accession>A0A2P8VN41</accession>
<feature type="transmembrane region" description="Helical" evidence="7">
    <location>
        <begin position="48"/>
        <end position="69"/>
    </location>
</feature>
<keyword evidence="4 7" id="KW-0812">Transmembrane</keyword>
<evidence type="ECO:0000313" key="9">
    <source>
        <dbReference type="Proteomes" id="UP000240212"/>
    </source>
</evidence>
<dbReference type="PANTHER" id="PTHR40043">
    <property type="entry name" value="UPF0719 INNER MEMBRANE PROTEIN YJFL"/>
    <property type="match status" value="1"/>
</dbReference>
<reference evidence="8 9" key="1">
    <citation type="submission" date="2018-03" db="EMBL/GenBank/DDBJ databases">
        <title>Draft genome sequence of the first documented clinical Siccibacter turicensis isolate in Austria.</title>
        <authorList>
            <person name="Lepuschitz S."/>
            <person name="Pekard-Amenitsch S."/>
            <person name="Haunold R."/>
            <person name="Schill S."/>
            <person name="Mach R."/>
            <person name="Allerberger F."/>
            <person name="Ruppitsch W."/>
            <person name="Forsythe S.J."/>
        </authorList>
    </citation>
    <scope>NUCLEOTIDE SEQUENCE [LARGE SCALE GENOMIC DNA]</scope>
    <source>
        <strain evidence="8 9">6100069499-17</strain>
    </source>
</reference>
<evidence type="ECO:0000256" key="4">
    <source>
        <dbReference type="ARBA" id="ARBA00022692"/>
    </source>
</evidence>
<evidence type="ECO:0000256" key="3">
    <source>
        <dbReference type="ARBA" id="ARBA00022475"/>
    </source>
</evidence>
<evidence type="ECO:0000256" key="2">
    <source>
        <dbReference type="ARBA" id="ARBA00005779"/>
    </source>
</evidence>
<keyword evidence="3" id="KW-1003">Cell membrane</keyword>
<evidence type="ECO:0000256" key="7">
    <source>
        <dbReference type="SAM" id="Phobius"/>
    </source>
</evidence>
<evidence type="ECO:0000313" key="8">
    <source>
        <dbReference type="EMBL" id="PSN08976.1"/>
    </source>
</evidence>
<evidence type="ECO:0000256" key="6">
    <source>
        <dbReference type="ARBA" id="ARBA00023136"/>
    </source>
</evidence>
<evidence type="ECO:0000256" key="1">
    <source>
        <dbReference type="ARBA" id="ARBA00004651"/>
    </source>
</evidence>
<dbReference type="GO" id="GO:0005886">
    <property type="term" value="C:plasma membrane"/>
    <property type="evidence" value="ECO:0007669"/>
    <property type="project" value="UniProtKB-SubCell"/>
</dbReference>
<comment type="caution">
    <text evidence="8">The sequence shown here is derived from an EMBL/GenBank/DDBJ whole genome shotgun (WGS) entry which is preliminary data.</text>
</comment>
<dbReference type="PANTHER" id="PTHR40043:SF1">
    <property type="entry name" value="UPF0719 INNER MEMBRANE PROTEIN YJFL"/>
    <property type="match status" value="1"/>
</dbReference>
<dbReference type="Pfam" id="PF03994">
    <property type="entry name" value="DUF350"/>
    <property type="match status" value="1"/>
</dbReference>
<dbReference type="OrthoDB" id="5573330at2"/>
<gene>
    <name evidence="8" type="ORF">C7G83_06430</name>
</gene>
<dbReference type="EMBL" id="PYEP01000002">
    <property type="protein sequence ID" value="PSN08976.1"/>
    <property type="molecule type" value="Genomic_DNA"/>
</dbReference>